<dbReference type="OrthoDB" id="770748at2"/>
<protein>
    <submittedName>
        <fullName evidence="1">Uncharacterized protein</fullName>
    </submittedName>
</protein>
<reference evidence="1 2" key="1">
    <citation type="submission" date="2018-06" db="EMBL/GenBank/DDBJ databases">
        <title>Genomic Encyclopedia of Archaeal and Bacterial Type Strains, Phase II (KMG-II): from individual species to whole genera.</title>
        <authorList>
            <person name="Goeker M."/>
        </authorList>
    </citation>
    <scope>NUCLEOTIDE SEQUENCE [LARGE SCALE GENOMIC DNA]</scope>
    <source>
        <strain evidence="1 2">DSM 27372</strain>
    </source>
</reference>
<dbReference type="RefSeq" id="WP_110829895.1">
    <property type="nucleotide sequence ID" value="NZ_QKLU01000003.1"/>
</dbReference>
<accession>A0A318UHZ1</accession>
<gene>
    <name evidence="1" type="ORF">B0O44_103413</name>
</gene>
<evidence type="ECO:0000313" key="2">
    <source>
        <dbReference type="Proteomes" id="UP000248198"/>
    </source>
</evidence>
<comment type="caution">
    <text evidence="1">The sequence shown here is derived from an EMBL/GenBank/DDBJ whole genome shotgun (WGS) entry which is preliminary data.</text>
</comment>
<dbReference type="EMBL" id="QKLU01000003">
    <property type="protein sequence ID" value="PYF74967.1"/>
    <property type="molecule type" value="Genomic_DNA"/>
</dbReference>
<organism evidence="1 2">
    <name type="scientific">Pedobacter nutrimenti</name>
    <dbReference type="NCBI Taxonomy" id="1241337"/>
    <lineage>
        <taxon>Bacteria</taxon>
        <taxon>Pseudomonadati</taxon>
        <taxon>Bacteroidota</taxon>
        <taxon>Sphingobacteriia</taxon>
        <taxon>Sphingobacteriales</taxon>
        <taxon>Sphingobacteriaceae</taxon>
        <taxon>Pedobacter</taxon>
    </lineage>
</organism>
<evidence type="ECO:0000313" key="1">
    <source>
        <dbReference type="EMBL" id="PYF74967.1"/>
    </source>
</evidence>
<name>A0A318UHZ1_9SPHI</name>
<sequence length="72" mass="8134">MEPFNLRAGNAVYTVALKKQNPLSVTVSHYGDRYTMEKDFFGEWSTSSANKSLDSETVLKIGKFVDDRIQNS</sequence>
<dbReference type="Proteomes" id="UP000248198">
    <property type="component" value="Unassembled WGS sequence"/>
</dbReference>
<proteinExistence type="predicted"/>
<keyword evidence="2" id="KW-1185">Reference proteome</keyword>
<dbReference type="AlphaFoldDB" id="A0A318UHZ1"/>